<dbReference type="GO" id="GO:0005886">
    <property type="term" value="C:plasma membrane"/>
    <property type="evidence" value="ECO:0007669"/>
    <property type="project" value="UniProtKB-SubCell"/>
</dbReference>
<dbReference type="OrthoDB" id="5638726at2"/>
<feature type="transmembrane region" description="Helical" evidence="6">
    <location>
        <begin position="36"/>
        <end position="58"/>
    </location>
</feature>
<keyword evidence="5 6" id="KW-0472">Membrane</keyword>
<feature type="transmembrane region" description="Helical" evidence="6">
    <location>
        <begin position="146"/>
        <end position="169"/>
    </location>
</feature>
<evidence type="ECO:0000256" key="3">
    <source>
        <dbReference type="ARBA" id="ARBA00022692"/>
    </source>
</evidence>
<reference evidence="7 8" key="1">
    <citation type="submission" date="2019-03" db="EMBL/GenBank/DDBJ databases">
        <title>Genomic Encyclopedia of Type Strains, Phase IV (KMG-IV): sequencing the most valuable type-strain genomes for metagenomic binning, comparative biology and taxonomic classification.</title>
        <authorList>
            <person name="Goeker M."/>
        </authorList>
    </citation>
    <scope>NUCLEOTIDE SEQUENCE [LARGE SCALE GENOMIC DNA]</scope>
    <source>
        <strain evidence="7 8">DSM 18577</strain>
    </source>
</reference>
<dbReference type="PANTHER" id="PTHR30086">
    <property type="entry name" value="ARGININE EXPORTER PROTEIN ARGO"/>
    <property type="match status" value="1"/>
</dbReference>
<feature type="transmembrane region" description="Helical" evidence="6">
    <location>
        <begin position="107"/>
        <end position="126"/>
    </location>
</feature>
<dbReference type="Pfam" id="PF01810">
    <property type="entry name" value="LysE"/>
    <property type="match status" value="1"/>
</dbReference>
<evidence type="ECO:0000313" key="7">
    <source>
        <dbReference type="EMBL" id="TCK62734.1"/>
    </source>
</evidence>
<evidence type="ECO:0000256" key="6">
    <source>
        <dbReference type="SAM" id="Phobius"/>
    </source>
</evidence>
<keyword evidence="2" id="KW-1003">Cell membrane</keyword>
<feature type="transmembrane region" description="Helical" evidence="6">
    <location>
        <begin position="181"/>
        <end position="202"/>
    </location>
</feature>
<dbReference type="GO" id="GO:0015171">
    <property type="term" value="F:amino acid transmembrane transporter activity"/>
    <property type="evidence" value="ECO:0007669"/>
    <property type="project" value="TreeGrafter"/>
</dbReference>
<dbReference type="InterPro" id="IPR001123">
    <property type="entry name" value="LeuE-type"/>
</dbReference>
<dbReference type="EMBL" id="SMGD01000004">
    <property type="protein sequence ID" value="TCK62734.1"/>
    <property type="molecule type" value="Genomic_DNA"/>
</dbReference>
<feature type="transmembrane region" description="Helical" evidence="6">
    <location>
        <begin position="64"/>
        <end position="87"/>
    </location>
</feature>
<name>A0A4R1KDU4_9GAMM</name>
<dbReference type="PANTHER" id="PTHR30086:SF20">
    <property type="entry name" value="ARGININE EXPORTER PROTEIN ARGO-RELATED"/>
    <property type="match status" value="1"/>
</dbReference>
<dbReference type="RefSeq" id="WP_131911273.1">
    <property type="nucleotide sequence ID" value="NZ_OU594967.1"/>
</dbReference>
<evidence type="ECO:0000313" key="8">
    <source>
        <dbReference type="Proteomes" id="UP000295565"/>
    </source>
</evidence>
<feature type="transmembrane region" description="Helical" evidence="6">
    <location>
        <begin position="6"/>
        <end position="24"/>
    </location>
</feature>
<protein>
    <submittedName>
        <fullName evidence="7">L-lysine exporter family protein LysE/ArgO</fullName>
    </submittedName>
</protein>
<evidence type="ECO:0000256" key="4">
    <source>
        <dbReference type="ARBA" id="ARBA00022989"/>
    </source>
</evidence>
<keyword evidence="3 6" id="KW-0812">Transmembrane</keyword>
<sequence>MATFIQGYLLMLGLIMPIGMQNAFVLNQGIIRRYHYWVATICTLADLILVSLSVYGLGQLLNQAVILEHVLLTFGSIFLYYYAYSCLKRVWQNNYHTQSSRLKSRQFHQVMLTTLAITLLNPHVYLDTVLIWGSYSLSVAAENKPWLVAGGVSASLCWFFLLAAMGSYLAKWLMRPKAQRILDLAIAIVVVILASQLLHHLYLSLFSQ</sequence>
<dbReference type="Proteomes" id="UP000295565">
    <property type="component" value="Unassembled WGS sequence"/>
</dbReference>
<keyword evidence="8" id="KW-1185">Reference proteome</keyword>
<dbReference type="AlphaFoldDB" id="A0A4R1KDU4"/>
<comment type="subcellular location">
    <subcellularLocation>
        <location evidence="1">Cell membrane</location>
        <topology evidence="1">Multi-pass membrane protein</topology>
    </subcellularLocation>
</comment>
<organism evidence="7 8">
    <name type="scientific">Celerinatantimonas diazotrophica</name>
    <dbReference type="NCBI Taxonomy" id="412034"/>
    <lineage>
        <taxon>Bacteria</taxon>
        <taxon>Pseudomonadati</taxon>
        <taxon>Pseudomonadota</taxon>
        <taxon>Gammaproteobacteria</taxon>
        <taxon>Celerinatantimonadaceae</taxon>
        <taxon>Celerinatantimonas</taxon>
    </lineage>
</organism>
<gene>
    <name evidence="7" type="ORF">EV690_0400</name>
</gene>
<proteinExistence type="predicted"/>
<comment type="caution">
    <text evidence="7">The sequence shown here is derived from an EMBL/GenBank/DDBJ whole genome shotgun (WGS) entry which is preliminary data.</text>
</comment>
<evidence type="ECO:0000256" key="1">
    <source>
        <dbReference type="ARBA" id="ARBA00004651"/>
    </source>
</evidence>
<evidence type="ECO:0000256" key="5">
    <source>
        <dbReference type="ARBA" id="ARBA00023136"/>
    </source>
</evidence>
<accession>A0A4R1KDU4</accession>
<evidence type="ECO:0000256" key="2">
    <source>
        <dbReference type="ARBA" id="ARBA00022475"/>
    </source>
</evidence>
<keyword evidence="4 6" id="KW-1133">Transmembrane helix</keyword>